<keyword evidence="3" id="KW-1185">Reference proteome</keyword>
<dbReference type="SUPFAM" id="SSF51182">
    <property type="entry name" value="RmlC-like cupins"/>
    <property type="match status" value="1"/>
</dbReference>
<evidence type="ECO:0000313" key="2">
    <source>
        <dbReference type="EMBL" id="MFK2854786.1"/>
    </source>
</evidence>
<name>A0ABW8IKJ6_9GAMM</name>
<dbReference type="PANTHER" id="PTHR33387">
    <property type="entry name" value="RMLC-LIKE JELLY ROLL FOLD PROTEIN"/>
    <property type="match status" value="1"/>
</dbReference>
<dbReference type="CDD" id="cd06121">
    <property type="entry name" value="cupin_YML079wp"/>
    <property type="match status" value="1"/>
</dbReference>
<protein>
    <submittedName>
        <fullName evidence="2">Cupin domain-containing protein</fullName>
    </submittedName>
</protein>
<dbReference type="InterPro" id="IPR014710">
    <property type="entry name" value="RmlC-like_jellyroll"/>
</dbReference>
<dbReference type="EMBL" id="JADIKI010000022">
    <property type="protein sequence ID" value="MFK2854786.1"/>
    <property type="molecule type" value="Genomic_DNA"/>
</dbReference>
<dbReference type="RefSeq" id="WP_380009932.1">
    <property type="nucleotide sequence ID" value="NZ_JADIKI010000022.1"/>
</dbReference>
<sequence length="173" mass="19590">MTLNNVAEIIKQLDLQPHPEGGFYRRTYRSDERITRTKADGTSTQRHASTGIYYLLQGQAYSAWHRIDSDEMWHFYAGDPLLIHMLDEHGAWTVQRLGNMLHEPDAAFQFVVPAGCWFAAEREGSQGYSLVGCTVAPGFEFEAFELADTQTLLRRYPEHEAVIRRLAPGGDGT</sequence>
<dbReference type="InterPro" id="IPR009327">
    <property type="entry name" value="Cupin_DUF985"/>
</dbReference>
<dbReference type="Pfam" id="PF06172">
    <property type="entry name" value="Cupin_5"/>
    <property type="match status" value="1"/>
</dbReference>
<dbReference type="InterPro" id="IPR011051">
    <property type="entry name" value="RmlC_Cupin_sf"/>
</dbReference>
<dbReference type="Proteomes" id="UP001620409">
    <property type="component" value="Unassembled WGS sequence"/>
</dbReference>
<proteinExistence type="predicted"/>
<reference evidence="2 3" key="1">
    <citation type="submission" date="2020-10" db="EMBL/GenBank/DDBJ databases">
        <title>Phylogeny of dyella-like bacteria.</title>
        <authorList>
            <person name="Fu J."/>
        </authorList>
    </citation>
    <scope>NUCLEOTIDE SEQUENCE [LARGE SCALE GENOMIC DNA]</scope>
    <source>
        <strain evidence="2 3">DHG40</strain>
    </source>
</reference>
<accession>A0ABW8IKJ6</accession>
<organism evidence="2 3">
    <name type="scientific">Dyella humi</name>
    <dbReference type="NCBI Taxonomy" id="1770547"/>
    <lineage>
        <taxon>Bacteria</taxon>
        <taxon>Pseudomonadati</taxon>
        <taxon>Pseudomonadota</taxon>
        <taxon>Gammaproteobacteria</taxon>
        <taxon>Lysobacterales</taxon>
        <taxon>Rhodanobacteraceae</taxon>
        <taxon>Dyella</taxon>
    </lineage>
</organism>
<dbReference type="PANTHER" id="PTHR33387:SF3">
    <property type="entry name" value="DUF985 DOMAIN-CONTAINING PROTEIN"/>
    <property type="match status" value="1"/>
</dbReference>
<comment type="caution">
    <text evidence="2">The sequence shown here is derived from an EMBL/GenBank/DDBJ whole genome shotgun (WGS) entry which is preliminary data.</text>
</comment>
<dbReference type="InterPro" id="IPR039935">
    <property type="entry name" value="YML079W-like"/>
</dbReference>
<gene>
    <name evidence="2" type="ORF">ISP18_09310</name>
</gene>
<dbReference type="Gene3D" id="2.60.120.10">
    <property type="entry name" value="Jelly Rolls"/>
    <property type="match status" value="1"/>
</dbReference>
<feature type="domain" description="DUF985" evidence="1">
    <location>
        <begin position="8"/>
        <end position="147"/>
    </location>
</feature>
<evidence type="ECO:0000259" key="1">
    <source>
        <dbReference type="Pfam" id="PF06172"/>
    </source>
</evidence>
<evidence type="ECO:0000313" key="3">
    <source>
        <dbReference type="Proteomes" id="UP001620409"/>
    </source>
</evidence>